<dbReference type="EMBL" id="BRXU01000014">
    <property type="protein sequence ID" value="GLC55957.1"/>
    <property type="molecule type" value="Genomic_DNA"/>
</dbReference>
<evidence type="ECO:0000313" key="3">
    <source>
        <dbReference type="Proteomes" id="UP001165080"/>
    </source>
</evidence>
<feature type="compositionally biased region" description="Low complexity" evidence="1">
    <location>
        <begin position="440"/>
        <end position="451"/>
    </location>
</feature>
<dbReference type="InterPro" id="IPR011990">
    <property type="entry name" value="TPR-like_helical_dom_sf"/>
</dbReference>
<feature type="region of interest" description="Disordered" evidence="1">
    <location>
        <begin position="566"/>
        <end position="590"/>
    </location>
</feature>
<keyword evidence="3" id="KW-1185">Reference proteome</keyword>
<feature type="compositionally biased region" description="Gly residues" evidence="1">
    <location>
        <begin position="569"/>
        <end position="590"/>
    </location>
</feature>
<feature type="compositionally biased region" description="Low complexity" evidence="1">
    <location>
        <begin position="486"/>
        <end position="496"/>
    </location>
</feature>
<dbReference type="PANTHER" id="PTHR45005">
    <property type="match status" value="1"/>
</dbReference>
<feature type="region of interest" description="Disordered" evidence="1">
    <location>
        <begin position="440"/>
        <end position="514"/>
    </location>
</feature>
<feature type="compositionally biased region" description="Basic and acidic residues" evidence="1">
    <location>
        <begin position="473"/>
        <end position="485"/>
    </location>
</feature>
<accession>A0A9W6BQK6</accession>
<evidence type="ECO:0000313" key="2">
    <source>
        <dbReference type="EMBL" id="GLC55957.1"/>
    </source>
</evidence>
<name>A0A9W6BQK6_9CHLO</name>
<dbReference type="InterPro" id="IPR053277">
    <property type="entry name" value="Endomembrane_traffic_mod"/>
</dbReference>
<dbReference type="AlphaFoldDB" id="A0A9W6BQK6"/>
<dbReference type="Gene3D" id="1.25.40.10">
    <property type="entry name" value="Tetratricopeptide repeat domain"/>
    <property type="match status" value="1"/>
</dbReference>
<evidence type="ECO:0000256" key="1">
    <source>
        <dbReference type="SAM" id="MobiDB-lite"/>
    </source>
</evidence>
<proteinExistence type="predicted"/>
<protein>
    <submittedName>
        <fullName evidence="2">Uncharacterized protein</fullName>
    </submittedName>
</protein>
<sequence length="590" mass="61679">MADSLGVKLEKQFHGFKSCFGGEELKRATSALAGGIDMPPIDGGKEAKMIPSDANIRPIRTSLSGVTTAVLAQTSHPDASESDLVLRELALAANQYQKAEAAAGPSGQDFETLYNHGLVLQEMAGKLHSSPADQLKLLQQASELYGSAAALRPSSHNVLYNWGVALSDTARLLQESQPAESLSCLQQASHKYASSLDLQPGNPQALNNWGLVLQEMCGLAHSVSERDQLVSYALEKFRHAIRLRPDFDRGCYNLGTVLYTYACAVQAELAAELKAGRLASQDAETTRERYQREARARCLFSAAAQYICLAATLQPGRDIYRRSLAVVKPMLPLPFLRAGYLTAPLAHSLGSPNETWRRAWFVLDQVSLRSASEMESSLSATATGALPGSFPTLRIGHAVGETPLVVPLDSILSVRRVNDPSLPEGEALWLQLSHPLGTSSISSSSTSHAATAGGGGGVSGAQPSSFAHPSSRSSRDRDRHRDRAAASEAGFAASMATRPTGLLGGQEENGCGSGSGGGLAPLACAPPRLCVWLVADDADSADAWADALLLAGHIVRSRSPAALEEALTPGGGGAGGAGGAVGGNEGVAGG</sequence>
<gene>
    <name evidence="2" type="primary">PLEST002900</name>
    <name evidence="2" type="ORF">PLESTB_001048900</name>
</gene>
<dbReference type="SUPFAM" id="SSF48452">
    <property type="entry name" value="TPR-like"/>
    <property type="match status" value="1"/>
</dbReference>
<feature type="compositionally biased region" description="Low complexity" evidence="1">
    <location>
        <begin position="460"/>
        <end position="472"/>
    </location>
</feature>
<dbReference type="Proteomes" id="UP001165080">
    <property type="component" value="Unassembled WGS sequence"/>
</dbReference>
<reference evidence="2 3" key="1">
    <citation type="journal article" date="2023" name="Commun. Biol.">
        <title>Reorganization of the ancestral sex-determining regions during the evolution of trioecy in Pleodorina starrii.</title>
        <authorList>
            <person name="Takahashi K."/>
            <person name="Suzuki S."/>
            <person name="Kawai-Toyooka H."/>
            <person name="Yamamoto K."/>
            <person name="Hamaji T."/>
            <person name="Ootsuki R."/>
            <person name="Yamaguchi H."/>
            <person name="Kawachi M."/>
            <person name="Higashiyama T."/>
            <person name="Nozaki H."/>
        </authorList>
    </citation>
    <scope>NUCLEOTIDE SEQUENCE [LARGE SCALE GENOMIC DNA]</scope>
    <source>
        <strain evidence="2 3">NIES-4479</strain>
    </source>
</reference>
<comment type="caution">
    <text evidence="2">The sequence shown here is derived from an EMBL/GenBank/DDBJ whole genome shotgun (WGS) entry which is preliminary data.</text>
</comment>
<dbReference type="PANTHER" id="PTHR45005:SF2">
    <property type="entry name" value="PROTEIN HLB1"/>
    <property type="match status" value="1"/>
</dbReference>
<organism evidence="2 3">
    <name type="scientific">Pleodorina starrii</name>
    <dbReference type="NCBI Taxonomy" id="330485"/>
    <lineage>
        <taxon>Eukaryota</taxon>
        <taxon>Viridiplantae</taxon>
        <taxon>Chlorophyta</taxon>
        <taxon>core chlorophytes</taxon>
        <taxon>Chlorophyceae</taxon>
        <taxon>CS clade</taxon>
        <taxon>Chlamydomonadales</taxon>
        <taxon>Volvocaceae</taxon>
        <taxon>Pleodorina</taxon>
    </lineage>
</organism>